<keyword evidence="5 7" id="KW-0269">Exonuclease</keyword>
<dbReference type="GO" id="GO:0008859">
    <property type="term" value="F:exoribonuclease II activity"/>
    <property type="evidence" value="ECO:0007669"/>
    <property type="project" value="UniProtKB-UniRule"/>
</dbReference>
<dbReference type="InterPro" id="IPR050180">
    <property type="entry name" value="RNR_Ribonuclease"/>
</dbReference>
<keyword evidence="2 7" id="KW-0963">Cytoplasm</keyword>
<geneLocation type="plasmid" evidence="11">
    <name>pd4m1a</name>
</geneLocation>
<dbReference type="InterPro" id="IPR022966">
    <property type="entry name" value="RNase_II/R_CS"/>
</dbReference>
<sequence length="752" mass="82503">MAHFPSKDDILGWIRENPGAVGKREIARAFNVKGAERIALKQLLREMQAEGAIRRERKSFREKGALPPVSVLVVEAPDVDGDLFAHPQDWDGDEAPPRILFIPGKGDPGITQGDRILARLTPAPEHASGHAFEARLIRRIGAGPRRILGLFRKTDQGGRIVPVERKADRDWLVPHGEHAGARDGELVEGEIVGNPRLGLPRAKVIARLGDPAAPRSVSLIAIHEHGLPVEFSEEAIAEALAAKPVPLGDREDLRALPLLTIDPSDARDHDDAVCAHADDDPANPGGHVLWVAIADVAHYVRPGSALDREARKRGNSSYFPDRVVPMLPEELSGDLCSLHEGVDRPCIALRMVLSADGTKRSHRFTRGLMRSPASLSYEQAQAAHDGAPDAATAPLLETAIAPLFAAYGALKAARERRQPLALDLPERKIILSEEGEVLSVAFRERFDAHKLIEEFMVLSNVCAAETLERRARPLLYRAHEEPTTEKLDALREIAESCGLTLARGQVLQTAQFNRLLDQAAGSDFSEMINLSVLRSQTQAYYTREAIGHFGLALARYAHFTSPIRRYADLVVHRALISAHGWGNDGLTAEETDALEETAKHISMTERRSMEAERDTTDRYLAAFLADRVGNEFEGKVSGVTRFGLFIRLTDTGADGLVPISSLGREYFHYDADSQTLTGERTRREIGLGMRATVRLAEAVPVTGGLLFELLEIEGKPAPRGAPVKGRGPVPRRKAVKARSKSSKLEKKAKRRF</sequence>
<dbReference type="InterPro" id="IPR012340">
    <property type="entry name" value="NA-bd_OB-fold"/>
</dbReference>
<dbReference type="AlphaFoldDB" id="A0A5B8FJ90"/>
<evidence type="ECO:0000256" key="4">
    <source>
        <dbReference type="ARBA" id="ARBA00022801"/>
    </source>
</evidence>
<evidence type="ECO:0000256" key="7">
    <source>
        <dbReference type="HAMAP-Rule" id="MF_01895"/>
    </source>
</evidence>
<evidence type="ECO:0000256" key="5">
    <source>
        <dbReference type="ARBA" id="ARBA00022839"/>
    </source>
</evidence>
<dbReference type="PANTHER" id="PTHR23355:SF9">
    <property type="entry name" value="DIS3-LIKE EXONUCLEASE 2"/>
    <property type="match status" value="1"/>
</dbReference>
<evidence type="ECO:0000256" key="3">
    <source>
        <dbReference type="ARBA" id="ARBA00022722"/>
    </source>
</evidence>
<dbReference type="Pfam" id="PF00575">
    <property type="entry name" value="S1"/>
    <property type="match status" value="1"/>
</dbReference>
<keyword evidence="3 7" id="KW-0540">Nuclease</keyword>
<dbReference type="RefSeq" id="WP_138578038.1">
    <property type="nucleotide sequence ID" value="NZ_CP040819.1"/>
</dbReference>
<comment type="catalytic activity">
    <reaction evidence="1 7">
        <text>Exonucleolytic cleavage in the 3'- to 5'-direction to yield nucleoside 5'-phosphates.</text>
        <dbReference type="EC" id="3.1.13.1"/>
    </reaction>
</comment>
<keyword evidence="6 7" id="KW-0694">RNA-binding</keyword>
<comment type="function">
    <text evidence="7">3'-5' exoribonuclease that releases 5'-nucleoside monophosphates and is involved in maturation of structured RNAs.</text>
</comment>
<keyword evidence="10" id="KW-0614">Plasmid</keyword>
<dbReference type="InterPro" id="IPR011805">
    <property type="entry name" value="RNase_R"/>
</dbReference>
<name>A0A5B8FJ90_9RHOB</name>
<dbReference type="GO" id="GO:0005829">
    <property type="term" value="C:cytosol"/>
    <property type="evidence" value="ECO:0007669"/>
    <property type="project" value="TreeGrafter"/>
</dbReference>
<gene>
    <name evidence="7 10" type="primary">rnr</name>
    <name evidence="10" type="ORF">FDP22_20200</name>
</gene>
<dbReference type="EMBL" id="CP040819">
    <property type="protein sequence ID" value="QDL94177.1"/>
    <property type="molecule type" value="Genomic_DNA"/>
</dbReference>
<comment type="similarity">
    <text evidence="7">Belongs to the RNR ribonuclease family. RNase R subfamily.</text>
</comment>
<dbReference type="PANTHER" id="PTHR23355">
    <property type="entry name" value="RIBONUCLEASE"/>
    <property type="match status" value="1"/>
</dbReference>
<accession>A0A5B8FJ90</accession>
<evidence type="ECO:0000313" key="11">
    <source>
        <dbReference type="Proteomes" id="UP000305888"/>
    </source>
</evidence>
<dbReference type="OrthoDB" id="9764149at2"/>
<dbReference type="Gene3D" id="2.40.50.140">
    <property type="entry name" value="Nucleic acid-binding proteins"/>
    <property type="match status" value="1"/>
</dbReference>
<comment type="subcellular location">
    <subcellularLocation>
        <location evidence="7">Cytoplasm</location>
    </subcellularLocation>
</comment>
<feature type="compositionally biased region" description="Basic residues" evidence="8">
    <location>
        <begin position="729"/>
        <end position="752"/>
    </location>
</feature>
<dbReference type="HAMAP" id="MF_01895">
    <property type="entry name" value="RNase_R"/>
    <property type="match status" value="1"/>
</dbReference>
<feature type="region of interest" description="Disordered" evidence="8">
    <location>
        <begin position="716"/>
        <end position="752"/>
    </location>
</feature>
<evidence type="ECO:0000256" key="8">
    <source>
        <dbReference type="SAM" id="MobiDB-lite"/>
    </source>
</evidence>
<dbReference type="InterPro" id="IPR004476">
    <property type="entry name" value="RNase_II/RNase_R"/>
</dbReference>
<dbReference type="EC" id="3.1.13.1" evidence="7"/>
<evidence type="ECO:0000256" key="1">
    <source>
        <dbReference type="ARBA" id="ARBA00001849"/>
    </source>
</evidence>
<reference evidence="10 11" key="1">
    <citation type="submission" date="2019-06" db="EMBL/GenBank/DDBJ databases">
        <title>Genome sequence of Rhodobacteraceae bacterium D4M1.</title>
        <authorList>
            <person name="Cao J."/>
        </authorList>
    </citation>
    <scope>NUCLEOTIDE SEQUENCE [LARGE SCALE GENOMIC DNA]</scope>
    <source>
        <strain evidence="10 11">D4M1</strain>
        <plasmid evidence="11">pd4m1a</plasmid>
    </source>
</reference>
<dbReference type="KEGG" id="ppru:FDP22_20200"/>
<dbReference type="GO" id="GO:0003723">
    <property type="term" value="F:RNA binding"/>
    <property type="evidence" value="ECO:0007669"/>
    <property type="project" value="UniProtKB-UniRule"/>
</dbReference>
<proteinExistence type="inferred from homology"/>
<evidence type="ECO:0000259" key="9">
    <source>
        <dbReference type="PROSITE" id="PS50126"/>
    </source>
</evidence>
<dbReference type="InterPro" id="IPR040476">
    <property type="entry name" value="CSD2"/>
</dbReference>
<dbReference type="SMART" id="SM00955">
    <property type="entry name" value="RNB"/>
    <property type="match status" value="1"/>
</dbReference>
<protein>
    <recommendedName>
        <fullName evidence="7">Ribonuclease R</fullName>
        <shortName evidence="7">RNase R</shortName>
        <ecNumber evidence="7">3.1.13.1</ecNumber>
    </recommendedName>
</protein>
<dbReference type="PROSITE" id="PS01175">
    <property type="entry name" value="RIBONUCLEASE_II"/>
    <property type="match status" value="1"/>
</dbReference>
<dbReference type="SMART" id="SM00316">
    <property type="entry name" value="S1"/>
    <property type="match status" value="1"/>
</dbReference>
<keyword evidence="4 7" id="KW-0378">Hydrolase</keyword>
<evidence type="ECO:0000256" key="2">
    <source>
        <dbReference type="ARBA" id="ARBA00022490"/>
    </source>
</evidence>
<keyword evidence="11" id="KW-1185">Reference proteome</keyword>
<dbReference type="Proteomes" id="UP000305888">
    <property type="component" value="Plasmid pD4M1A"/>
</dbReference>
<feature type="domain" description="S1 motif" evidence="9">
    <location>
        <begin position="629"/>
        <end position="710"/>
    </location>
</feature>
<dbReference type="GO" id="GO:0006402">
    <property type="term" value="P:mRNA catabolic process"/>
    <property type="evidence" value="ECO:0007669"/>
    <property type="project" value="TreeGrafter"/>
</dbReference>
<dbReference type="Pfam" id="PF17876">
    <property type="entry name" value="CSD2"/>
    <property type="match status" value="1"/>
</dbReference>
<dbReference type="InterPro" id="IPR003029">
    <property type="entry name" value="S1_domain"/>
</dbReference>
<evidence type="ECO:0000256" key="6">
    <source>
        <dbReference type="ARBA" id="ARBA00022884"/>
    </source>
</evidence>
<dbReference type="PROSITE" id="PS50126">
    <property type="entry name" value="S1"/>
    <property type="match status" value="1"/>
</dbReference>
<dbReference type="NCBIfam" id="TIGR00358">
    <property type="entry name" value="3_prime_RNase"/>
    <property type="match status" value="1"/>
</dbReference>
<evidence type="ECO:0000313" key="10">
    <source>
        <dbReference type="EMBL" id="QDL94177.1"/>
    </source>
</evidence>
<dbReference type="InterPro" id="IPR001900">
    <property type="entry name" value="RNase_II/R"/>
</dbReference>
<dbReference type="Pfam" id="PF00773">
    <property type="entry name" value="RNB"/>
    <property type="match status" value="1"/>
</dbReference>
<dbReference type="CDD" id="cd04471">
    <property type="entry name" value="S1_RNase_R"/>
    <property type="match status" value="1"/>
</dbReference>
<dbReference type="NCBIfam" id="TIGR02063">
    <property type="entry name" value="RNase_R"/>
    <property type="match status" value="1"/>
</dbReference>
<dbReference type="SUPFAM" id="SSF50249">
    <property type="entry name" value="Nucleic acid-binding proteins"/>
    <property type="match status" value="2"/>
</dbReference>
<organism evidence="10 11">
    <name type="scientific">Paroceanicella profunda</name>
    <dbReference type="NCBI Taxonomy" id="2579971"/>
    <lineage>
        <taxon>Bacteria</taxon>
        <taxon>Pseudomonadati</taxon>
        <taxon>Pseudomonadota</taxon>
        <taxon>Alphaproteobacteria</taxon>
        <taxon>Rhodobacterales</taxon>
        <taxon>Paracoccaceae</taxon>
        <taxon>Paroceanicella</taxon>
    </lineage>
</organism>